<evidence type="ECO:0000256" key="2">
    <source>
        <dbReference type="ARBA" id="ARBA00004123"/>
    </source>
</evidence>
<dbReference type="Pfam" id="PF00226">
    <property type="entry name" value="DnaJ"/>
    <property type="match status" value="1"/>
</dbReference>
<evidence type="ECO:0000256" key="1">
    <source>
        <dbReference type="ARBA" id="ARBA00001966"/>
    </source>
</evidence>
<dbReference type="InterPro" id="IPR001623">
    <property type="entry name" value="DnaJ_domain"/>
</dbReference>
<keyword evidence="5" id="KW-0408">Iron</keyword>
<evidence type="ECO:0000259" key="11">
    <source>
        <dbReference type="Pfam" id="PF15628"/>
    </source>
</evidence>
<dbReference type="GO" id="GO:0141166">
    <property type="term" value="P:chromosomal 5-methylcytosine DNA demethylation pathway"/>
    <property type="evidence" value="ECO:0007669"/>
    <property type="project" value="InterPro"/>
</dbReference>
<dbReference type="Gene3D" id="1.10.1670.10">
    <property type="entry name" value="Helix-hairpin-Helix base-excision DNA repair enzymes (C-terminal)"/>
    <property type="match status" value="1"/>
</dbReference>
<keyword evidence="7" id="KW-0238">DNA-binding</keyword>
<dbReference type="AlphaFoldDB" id="A0A1Y5IIT3"/>
<dbReference type="InterPro" id="IPR028925">
    <property type="entry name" value="RRM_DME"/>
</dbReference>
<dbReference type="GO" id="GO:0035514">
    <property type="term" value="F:DNA demethylase activity"/>
    <property type="evidence" value="ECO:0007669"/>
    <property type="project" value="InterPro"/>
</dbReference>
<dbReference type="GO" id="GO:0005634">
    <property type="term" value="C:nucleus"/>
    <property type="evidence" value="ECO:0007669"/>
    <property type="project" value="UniProtKB-SubCell"/>
</dbReference>
<comment type="subcellular location">
    <subcellularLocation>
        <location evidence="2">Nucleus</location>
    </subcellularLocation>
</comment>
<accession>A0A1Y5IIT3</accession>
<dbReference type="PANTHER" id="PTHR46213:SF13">
    <property type="entry name" value="DEMETER-LIKE PROTEIN 2-RELATED"/>
    <property type="match status" value="1"/>
</dbReference>
<dbReference type="InterPro" id="IPR011257">
    <property type="entry name" value="DNA_glycosylase"/>
</dbReference>
<dbReference type="eggNOG" id="ENOG502RZU8">
    <property type="taxonomic scope" value="Eukaryota"/>
</dbReference>
<evidence type="ECO:0000256" key="7">
    <source>
        <dbReference type="ARBA" id="ARBA00023125"/>
    </source>
</evidence>
<feature type="compositionally biased region" description="Basic and acidic residues" evidence="9">
    <location>
        <begin position="142"/>
        <end position="152"/>
    </location>
</feature>
<reference evidence="12" key="1">
    <citation type="submission" date="2017-04" db="EMBL/GenBank/DDBJ databases">
        <title>Population genomics of picophytoplankton unveils novel chromosome hypervariability.</title>
        <authorList>
            <consortium name="DOE Joint Genome Institute"/>
            <person name="Blanc-Mathieu R."/>
            <person name="Krasovec M."/>
            <person name="Hebrard M."/>
            <person name="Yau S."/>
            <person name="Desgranges E."/>
            <person name="Martin J."/>
            <person name="Schackwitz W."/>
            <person name="Kuo A."/>
            <person name="Salin G."/>
            <person name="Donnadieu C."/>
            <person name="Desdevises Y."/>
            <person name="Sanchez-Ferandin S."/>
            <person name="Moreau H."/>
            <person name="Rivals E."/>
            <person name="Grigoriev I.V."/>
            <person name="Grimsley N."/>
            <person name="Eyre-Walker A."/>
            <person name="Piganeau G."/>
        </authorList>
    </citation>
    <scope>NUCLEOTIDE SEQUENCE [LARGE SCALE GENOMIC DNA]</scope>
    <source>
        <strain evidence="12">RCC 1115</strain>
    </source>
</reference>
<dbReference type="SMART" id="SM00525">
    <property type="entry name" value="FES"/>
    <property type="match status" value="1"/>
</dbReference>
<feature type="domain" description="J" evidence="10">
    <location>
        <begin position="477"/>
        <end position="523"/>
    </location>
</feature>
<evidence type="ECO:0000256" key="9">
    <source>
        <dbReference type="SAM" id="MobiDB-lite"/>
    </source>
</evidence>
<feature type="compositionally biased region" description="Basic and acidic residues" evidence="9">
    <location>
        <begin position="113"/>
        <end position="123"/>
    </location>
</feature>
<dbReference type="Gene3D" id="1.10.287.110">
    <property type="entry name" value="DnaJ domain"/>
    <property type="match status" value="1"/>
</dbReference>
<dbReference type="Gene3D" id="1.10.340.30">
    <property type="entry name" value="Hypothetical protein, domain 2"/>
    <property type="match status" value="1"/>
</dbReference>
<organism evidence="12">
    <name type="scientific">Ostreococcus tauri</name>
    <name type="common">Marine green alga</name>
    <dbReference type="NCBI Taxonomy" id="70448"/>
    <lineage>
        <taxon>Eukaryota</taxon>
        <taxon>Viridiplantae</taxon>
        <taxon>Chlorophyta</taxon>
        <taxon>Mamiellophyceae</taxon>
        <taxon>Mamiellales</taxon>
        <taxon>Bathycoccaceae</taxon>
        <taxon>Ostreococcus</taxon>
    </lineage>
</organism>
<dbReference type="EMBL" id="KZ155776">
    <property type="protein sequence ID" value="OUS48074.1"/>
    <property type="molecule type" value="Genomic_DNA"/>
</dbReference>
<name>A0A1Y5IIT3_OSTTA</name>
<evidence type="ECO:0000256" key="5">
    <source>
        <dbReference type="ARBA" id="ARBA00023004"/>
    </source>
</evidence>
<dbReference type="CDD" id="cd06257">
    <property type="entry name" value="DnaJ"/>
    <property type="match status" value="1"/>
</dbReference>
<dbReference type="CDD" id="cd00056">
    <property type="entry name" value="ENDO3c"/>
    <property type="match status" value="1"/>
</dbReference>
<dbReference type="GO" id="GO:0003677">
    <property type="term" value="F:DNA binding"/>
    <property type="evidence" value="ECO:0007669"/>
    <property type="project" value="UniProtKB-KW"/>
</dbReference>
<dbReference type="InterPro" id="IPR044811">
    <property type="entry name" value="DME/ROS1"/>
</dbReference>
<comment type="cofactor">
    <cofactor evidence="1">
        <name>[4Fe-4S] cluster</name>
        <dbReference type="ChEBI" id="CHEBI:49883"/>
    </cofactor>
</comment>
<protein>
    <submittedName>
        <fullName evidence="12">RRM in demeter-domain-containing protein</fullName>
    </submittedName>
</protein>
<dbReference type="GO" id="GO:0046872">
    <property type="term" value="F:metal ion binding"/>
    <property type="evidence" value="ECO:0007669"/>
    <property type="project" value="UniProtKB-KW"/>
</dbReference>
<sequence length="868" mass="96544">MRWRVGLRARASVRAVRALWEEFWENHPLEFAGDEPRATTEDASETPPKRDAFVLWMLKVKELAPAVFAREIEFKREFSKDGRPFTTAMRLIDEWTASNMRRFLEQCPSHAGDVSRERSGKIGEEEDEDASCGTEISPTFQDENKSERDTAEKTSIPTFELEPFPVLPLELLPVQHFVMGLWSTIQPKAGDAATPRDGSQTPPAPKPTKETFSLPWLDPAWVDLLSPASPSRKKRARVWKGKNLDMIVYGSDERNIMAQRGCLSLEFLREAPTDEAREYLLALDGMGVKTTSCVLLLALHRTDFPVDVNVGRIMARLGWVPLESETALEELAQYAPEPAVYTFLRKRLNSFGIDMLYELHYHMITLGKVFCGKRLPNCGACPLRDICEYAKQGGRCIDRPDGHTGLASLQPQKPVAPMRAASEDIEDIVNDHRPPHTVPSTISNSATSSVHVLRAVISAGMLWDRHGRPPGRLATNVLLLSASTAREEIQMAYIRLSRAVHPDKNPHPDAARAFNYITEARRVELNLTSGEDALAKNIEAELDDMIRMAAQDYEATLDDITGMELSETVVKASKVRSETVGWMVPTNLLPVDLIEALSGEEGAKGCIAVPIDANATSIDEITKEKIAVAILTPCASSMGNKFPLHGTYFQTNEVFLDEKSSVVPLKILKGALVKCRRVRVLVGTSIGSITRGMSRAQVTAAFASQRICVRSWNRVTKQPGPLPRWLCPFFPQPLERPLEPEPAPLSKNGRPLGGALVLLPQSQVLSPVITQSQQLAKLAATAPEDSVEHKLLKEFQQLFKGQGKPKMSPALKRVYAGVPNDPNRKRRKLFPSIRRGEKCGYCKNCLNPSFKQACVTRRNEMRTAPMIA</sequence>
<dbReference type="PANTHER" id="PTHR46213">
    <property type="entry name" value="TRANSCRIPTIONAL ACTIVATOR DEMETER"/>
    <property type="match status" value="1"/>
</dbReference>
<evidence type="ECO:0000256" key="6">
    <source>
        <dbReference type="ARBA" id="ARBA00023014"/>
    </source>
</evidence>
<evidence type="ECO:0000256" key="8">
    <source>
        <dbReference type="ARBA" id="ARBA00023242"/>
    </source>
</evidence>
<dbReference type="InterPro" id="IPR003651">
    <property type="entry name" value="Endonuclease3_FeS-loop_motif"/>
</dbReference>
<evidence type="ECO:0000259" key="10">
    <source>
        <dbReference type="Pfam" id="PF00226"/>
    </source>
</evidence>
<keyword evidence="6" id="KW-0411">Iron-sulfur</keyword>
<dbReference type="InterPro" id="IPR036869">
    <property type="entry name" value="J_dom_sf"/>
</dbReference>
<dbReference type="InterPro" id="IPR003265">
    <property type="entry name" value="HhH-GPD_domain"/>
</dbReference>
<feature type="region of interest" description="Disordered" evidence="9">
    <location>
        <begin position="109"/>
        <end position="156"/>
    </location>
</feature>
<dbReference type="GO" id="GO:0051539">
    <property type="term" value="F:4 iron, 4 sulfur cluster binding"/>
    <property type="evidence" value="ECO:0007669"/>
    <property type="project" value="InterPro"/>
</dbReference>
<dbReference type="Proteomes" id="UP000195557">
    <property type="component" value="Unassembled WGS sequence"/>
</dbReference>
<evidence type="ECO:0000256" key="4">
    <source>
        <dbReference type="ARBA" id="ARBA00022723"/>
    </source>
</evidence>
<feature type="region of interest" description="Disordered" evidence="9">
    <location>
        <begin position="189"/>
        <end position="212"/>
    </location>
</feature>
<dbReference type="InterPro" id="IPR023170">
    <property type="entry name" value="HhH_base_excis_C"/>
</dbReference>
<dbReference type="GO" id="GO:0019104">
    <property type="term" value="F:DNA N-glycosylase activity"/>
    <property type="evidence" value="ECO:0007669"/>
    <property type="project" value="InterPro"/>
</dbReference>
<proteinExistence type="inferred from homology"/>
<dbReference type="SUPFAM" id="SSF46565">
    <property type="entry name" value="Chaperone J-domain"/>
    <property type="match status" value="1"/>
</dbReference>
<gene>
    <name evidence="12" type="ORF">BE221DRAFT_204188</name>
</gene>
<evidence type="ECO:0000313" key="12">
    <source>
        <dbReference type="EMBL" id="OUS48074.1"/>
    </source>
</evidence>
<keyword evidence="8" id="KW-0539">Nucleus</keyword>
<dbReference type="Pfam" id="PF15628">
    <property type="entry name" value="RRM_DME"/>
    <property type="match status" value="1"/>
</dbReference>
<comment type="similarity">
    <text evidence="3">Belongs to the DNA glycosylase family. DEMETER subfamily.</text>
</comment>
<feature type="domain" description="Demeter RRM-fold" evidence="11">
    <location>
        <begin position="629"/>
        <end position="724"/>
    </location>
</feature>
<keyword evidence="4" id="KW-0479">Metal-binding</keyword>
<dbReference type="SUPFAM" id="SSF48150">
    <property type="entry name" value="DNA-glycosylase"/>
    <property type="match status" value="1"/>
</dbReference>
<dbReference type="GO" id="GO:0006284">
    <property type="term" value="P:base-excision repair"/>
    <property type="evidence" value="ECO:0007669"/>
    <property type="project" value="InterPro"/>
</dbReference>
<evidence type="ECO:0000256" key="3">
    <source>
        <dbReference type="ARBA" id="ARBA00005646"/>
    </source>
</evidence>